<reference evidence="3" key="1">
    <citation type="journal article" date="2019" name="Int. J. Syst. Evol. Microbiol.">
        <title>The Global Catalogue of Microorganisms (GCM) 10K type strain sequencing project: providing services to taxonomists for standard genome sequencing and annotation.</title>
        <authorList>
            <consortium name="The Broad Institute Genomics Platform"/>
            <consortium name="The Broad Institute Genome Sequencing Center for Infectious Disease"/>
            <person name="Wu L."/>
            <person name="Ma J."/>
        </authorList>
    </citation>
    <scope>NUCLEOTIDE SEQUENCE [LARGE SCALE GENOMIC DNA]</scope>
    <source>
        <strain evidence="3">KCTC 52640</strain>
    </source>
</reference>
<proteinExistence type="predicted"/>
<evidence type="ECO:0000313" key="3">
    <source>
        <dbReference type="Proteomes" id="UP001595462"/>
    </source>
</evidence>
<accession>A0ABV7EM23</accession>
<sequence>MSKRKPKKPHRRITQGPQCSVSESAKELDRSIEALLADLTPISAMDAYLALLIGELWLPNISAQIRQALAMSVFVSGKASTFADRGLHESSYAGTPALSQSQSAGICRDNRRKFP</sequence>
<keyword evidence="3" id="KW-1185">Reference proteome</keyword>
<dbReference type="RefSeq" id="WP_380686360.1">
    <property type="nucleotide sequence ID" value="NZ_JBHRSS010000001.1"/>
</dbReference>
<feature type="region of interest" description="Disordered" evidence="1">
    <location>
        <begin position="1"/>
        <end position="24"/>
    </location>
</feature>
<evidence type="ECO:0000256" key="1">
    <source>
        <dbReference type="SAM" id="MobiDB-lite"/>
    </source>
</evidence>
<dbReference type="Proteomes" id="UP001595462">
    <property type="component" value="Unassembled WGS sequence"/>
</dbReference>
<comment type="caution">
    <text evidence="2">The sequence shown here is derived from an EMBL/GenBank/DDBJ whole genome shotgun (WGS) entry which is preliminary data.</text>
</comment>
<feature type="compositionally biased region" description="Basic residues" evidence="1">
    <location>
        <begin position="1"/>
        <end position="13"/>
    </location>
</feature>
<dbReference type="EMBL" id="JBHRSS010000001">
    <property type="protein sequence ID" value="MFC3102895.1"/>
    <property type="molecule type" value="Genomic_DNA"/>
</dbReference>
<organism evidence="2 3">
    <name type="scientific">Salinisphaera aquimarina</name>
    <dbReference type="NCBI Taxonomy" id="2094031"/>
    <lineage>
        <taxon>Bacteria</taxon>
        <taxon>Pseudomonadati</taxon>
        <taxon>Pseudomonadota</taxon>
        <taxon>Gammaproteobacteria</taxon>
        <taxon>Salinisphaerales</taxon>
        <taxon>Salinisphaeraceae</taxon>
        <taxon>Salinisphaera</taxon>
    </lineage>
</organism>
<evidence type="ECO:0000313" key="2">
    <source>
        <dbReference type="EMBL" id="MFC3102895.1"/>
    </source>
</evidence>
<feature type="region of interest" description="Disordered" evidence="1">
    <location>
        <begin position="92"/>
        <end position="115"/>
    </location>
</feature>
<name>A0ABV7EM23_9GAMM</name>
<protein>
    <submittedName>
        <fullName evidence="2">Uncharacterized protein</fullName>
    </submittedName>
</protein>
<gene>
    <name evidence="2" type="ORF">ACFOSU_03215</name>
</gene>